<protein>
    <submittedName>
        <fullName evidence="2">Uncharacterized protein</fullName>
    </submittedName>
</protein>
<organism evidence="2 3">
    <name type="scientific">Trifolium medium</name>
    <dbReference type="NCBI Taxonomy" id="97028"/>
    <lineage>
        <taxon>Eukaryota</taxon>
        <taxon>Viridiplantae</taxon>
        <taxon>Streptophyta</taxon>
        <taxon>Embryophyta</taxon>
        <taxon>Tracheophyta</taxon>
        <taxon>Spermatophyta</taxon>
        <taxon>Magnoliopsida</taxon>
        <taxon>eudicotyledons</taxon>
        <taxon>Gunneridae</taxon>
        <taxon>Pentapetalae</taxon>
        <taxon>rosids</taxon>
        <taxon>fabids</taxon>
        <taxon>Fabales</taxon>
        <taxon>Fabaceae</taxon>
        <taxon>Papilionoideae</taxon>
        <taxon>50 kb inversion clade</taxon>
        <taxon>NPAAA clade</taxon>
        <taxon>Hologalegina</taxon>
        <taxon>IRL clade</taxon>
        <taxon>Trifolieae</taxon>
        <taxon>Trifolium</taxon>
    </lineage>
</organism>
<sequence length="43" mass="4859">MNKAAKHFARRLITDHRWIAHHKSQSLLNCVILLGATAILIVP</sequence>
<accession>A0A392PU45</accession>
<keyword evidence="1" id="KW-0472">Membrane</keyword>
<keyword evidence="1" id="KW-0812">Transmembrane</keyword>
<name>A0A392PU45_9FABA</name>
<comment type="caution">
    <text evidence="2">The sequence shown here is derived from an EMBL/GenBank/DDBJ whole genome shotgun (WGS) entry which is preliminary data.</text>
</comment>
<dbReference type="Proteomes" id="UP000265520">
    <property type="component" value="Unassembled WGS sequence"/>
</dbReference>
<proteinExistence type="predicted"/>
<keyword evidence="3" id="KW-1185">Reference proteome</keyword>
<evidence type="ECO:0000313" key="3">
    <source>
        <dbReference type="Proteomes" id="UP000265520"/>
    </source>
</evidence>
<dbReference type="AlphaFoldDB" id="A0A392PU45"/>
<evidence type="ECO:0000256" key="1">
    <source>
        <dbReference type="SAM" id="Phobius"/>
    </source>
</evidence>
<feature type="transmembrane region" description="Helical" evidence="1">
    <location>
        <begin position="26"/>
        <end position="42"/>
    </location>
</feature>
<feature type="non-terminal residue" evidence="2">
    <location>
        <position position="43"/>
    </location>
</feature>
<evidence type="ECO:0000313" key="2">
    <source>
        <dbReference type="EMBL" id="MCI15613.1"/>
    </source>
</evidence>
<reference evidence="2 3" key="1">
    <citation type="journal article" date="2018" name="Front. Plant Sci.">
        <title>Red Clover (Trifolium pratense) and Zigzag Clover (T. medium) - A Picture of Genomic Similarities and Differences.</title>
        <authorList>
            <person name="Dluhosova J."/>
            <person name="Istvanek J."/>
            <person name="Nedelnik J."/>
            <person name="Repkova J."/>
        </authorList>
    </citation>
    <scope>NUCLEOTIDE SEQUENCE [LARGE SCALE GENOMIC DNA]</scope>
    <source>
        <strain evidence="3">cv. 10/8</strain>
        <tissue evidence="2">Leaf</tissue>
    </source>
</reference>
<dbReference type="EMBL" id="LXQA010097191">
    <property type="protein sequence ID" value="MCI15613.1"/>
    <property type="molecule type" value="Genomic_DNA"/>
</dbReference>
<keyword evidence="1" id="KW-1133">Transmembrane helix</keyword>